<feature type="region of interest" description="Disordered" evidence="2">
    <location>
        <begin position="1"/>
        <end position="22"/>
    </location>
</feature>
<name>A0A7W8KCB6_9DEIO</name>
<reference evidence="7" key="2">
    <citation type="journal article" date="2019" name="Int. J. Syst. Evol. Microbiol.">
        <title>The Global Catalogue of Microorganisms (GCM) 10K type strain sequencing project: providing services to taxonomists for standard genome sequencing and annotation.</title>
        <authorList>
            <consortium name="The Broad Institute Genomics Platform"/>
            <consortium name="The Broad Institute Genome Sequencing Center for Infectious Disease"/>
            <person name="Wu L."/>
            <person name="Ma J."/>
        </authorList>
    </citation>
    <scope>NUCLEOTIDE SEQUENCE [LARGE SCALE GENOMIC DNA]</scope>
    <source>
        <strain evidence="7">CGMCC 1.18437</strain>
    </source>
</reference>
<dbReference type="Pfam" id="PF13432">
    <property type="entry name" value="TPR_16"/>
    <property type="match status" value="1"/>
</dbReference>
<keyword evidence="1" id="KW-0802">TPR repeat</keyword>
<evidence type="ECO:0000313" key="6">
    <source>
        <dbReference type="Proteomes" id="UP000539473"/>
    </source>
</evidence>
<evidence type="ECO:0000313" key="4">
    <source>
        <dbReference type="EMBL" id="GHF28193.1"/>
    </source>
</evidence>
<evidence type="ECO:0000256" key="1">
    <source>
        <dbReference type="PROSITE-ProRule" id="PRU00339"/>
    </source>
</evidence>
<comment type="caution">
    <text evidence="5">The sequence shown here is derived from an EMBL/GenBank/DDBJ whole genome shotgun (WGS) entry which is preliminary data.</text>
</comment>
<dbReference type="EMBL" id="BNAJ01000001">
    <property type="protein sequence ID" value="GHF28193.1"/>
    <property type="molecule type" value="Genomic_DNA"/>
</dbReference>
<evidence type="ECO:0000313" key="7">
    <source>
        <dbReference type="Proteomes" id="UP000619376"/>
    </source>
</evidence>
<dbReference type="InterPro" id="IPR019734">
    <property type="entry name" value="TPR_rpt"/>
</dbReference>
<keyword evidence="3" id="KW-0812">Transmembrane</keyword>
<evidence type="ECO:0000256" key="2">
    <source>
        <dbReference type="SAM" id="MobiDB-lite"/>
    </source>
</evidence>
<gene>
    <name evidence="4" type="ORF">GCM10017781_00130</name>
    <name evidence="5" type="ORF">HNQ07_001026</name>
</gene>
<dbReference type="SUPFAM" id="SSF48452">
    <property type="entry name" value="TPR-like"/>
    <property type="match status" value="1"/>
</dbReference>
<dbReference type="PROSITE" id="PS50005">
    <property type="entry name" value="TPR"/>
    <property type="match status" value="2"/>
</dbReference>
<reference evidence="5 6" key="3">
    <citation type="submission" date="2020-08" db="EMBL/GenBank/DDBJ databases">
        <title>Genomic Encyclopedia of Type Strains, Phase IV (KMG-IV): sequencing the most valuable type-strain genomes for metagenomic binning, comparative biology and taxonomic classification.</title>
        <authorList>
            <person name="Goeker M."/>
        </authorList>
    </citation>
    <scope>NUCLEOTIDE SEQUENCE [LARGE SCALE GENOMIC DNA]</scope>
    <source>
        <strain evidence="5 6">DSM 27521</strain>
    </source>
</reference>
<feature type="repeat" description="TPR" evidence="1">
    <location>
        <begin position="170"/>
        <end position="203"/>
    </location>
</feature>
<protein>
    <submittedName>
        <fullName evidence="5">Tetratricopeptide (TPR) repeat protein</fullName>
    </submittedName>
</protein>
<dbReference type="EMBL" id="JACHFK010000001">
    <property type="protein sequence ID" value="MBB5375582.1"/>
    <property type="molecule type" value="Genomic_DNA"/>
</dbReference>
<dbReference type="Proteomes" id="UP000619376">
    <property type="component" value="Unassembled WGS sequence"/>
</dbReference>
<evidence type="ECO:0000313" key="5">
    <source>
        <dbReference type="EMBL" id="MBB5375582.1"/>
    </source>
</evidence>
<keyword evidence="3" id="KW-1133">Transmembrane helix</keyword>
<keyword evidence="3" id="KW-0472">Membrane</keyword>
<dbReference type="Proteomes" id="UP000539473">
    <property type="component" value="Unassembled WGS sequence"/>
</dbReference>
<dbReference type="PANTHER" id="PTHR44998">
    <property type="match status" value="1"/>
</dbReference>
<dbReference type="Gene3D" id="1.25.40.10">
    <property type="entry name" value="Tetratricopeptide repeat domain"/>
    <property type="match status" value="1"/>
</dbReference>
<reference evidence="4" key="1">
    <citation type="journal article" date="2014" name="Int. J. Syst. Evol. Microbiol.">
        <title>Complete genome of a new Firmicutes species belonging to the dominant human colonic microbiota ('Ruminococcus bicirculans') reveals two chromosomes and a selective capacity to utilize plant glucans.</title>
        <authorList>
            <consortium name="NISC Comparative Sequencing Program"/>
            <person name="Wegmann U."/>
            <person name="Louis P."/>
            <person name="Goesmann A."/>
            <person name="Henrissat B."/>
            <person name="Duncan S.H."/>
            <person name="Flint H.J."/>
        </authorList>
    </citation>
    <scope>NUCLEOTIDE SEQUENCE</scope>
    <source>
        <strain evidence="4">CGMCC 1.18437</strain>
    </source>
</reference>
<accession>A0A7W8KCB6</accession>
<dbReference type="InterPro" id="IPR011990">
    <property type="entry name" value="TPR-like_helical_dom_sf"/>
</dbReference>
<organism evidence="5 6">
    <name type="scientific">Deinococcus metalli</name>
    <dbReference type="NCBI Taxonomy" id="1141878"/>
    <lineage>
        <taxon>Bacteria</taxon>
        <taxon>Thermotogati</taxon>
        <taxon>Deinococcota</taxon>
        <taxon>Deinococci</taxon>
        <taxon>Deinococcales</taxon>
        <taxon>Deinococcaceae</taxon>
        <taxon>Deinococcus</taxon>
    </lineage>
</organism>
<sequence length="280" mass="29530">MTDPVGVGHPTDTPSQPPLPDLGDLIRAGEWRRALATARVGHADAHVEAALSAVVGIVEGVRARRYPAARRALTDLRDTLAASDAPDLTVIRRHVDPDAVHAGLAALDVKSGRDAPDDDALAASLEAALATSLTRAEALNTLGVRAAAQGDTERGRGLFEEALAADPGHYRALTNIGNMKLEAGDAVGAEADYRAALKLAPEYDGAHHNLGVALRRQGRVAEAVSAIRRGQRLGMRRSKEDTQAEMREQFAGSATLRRLRTAALVVVVVLILLALRGALT</sequence>
<dbReference type="SMART" id="SM00028">
    <property type="entry name" value="TPR"/>
    <property type="match status" value="3"/>
</dbReference>
<reference evidence="4" key="4">
    <citation type="submission" date="2024-05" db="EMBL/GenBank/DDBJ databases">
        <authorList>
            <person name="Sun Q."/>
            <person name="Zhou Y."/>
        </authorList>
    </citation>
    <scope>NUCLEOTIDE SEQUENCE</scope>
    <source>
        <strain evidence="4">CGMCC 1.18437</strain>
    </source>
</reference>
<dbReference type="AlphaFoldDB" id="A0A7W8KCB6"/>
<feature type="repeat" description="TPR" evidence="1">
    <location>
        <begin position="136"/>
        <end position="169"/>
    </location>
</feature>
<feature type="transmembrane region" description="Helical" evidence="3">
    <location>
        <begin position="261"/>
        <end position="279"/>
    </location>
</feature>
<evidence type="ECO:0000256" key="3">
    <source>
        <dbReference type="SAM" id="Phobius"/>
    </source>
</evidence>
<keyword evidence="7" id="KW-1185">Reference proteome</keyword>
<dbReference type="PANTHER" id="PTHR44998:SF1">
    <property type="entry name" value="UDP-N-ACETYLGLUCOSAMINE--PEPTIDE N-ACETYLGLUCOSAMINYLTRANSFERASE 110 KDA SUBUNIT"/>
    <property type="match status" value="1"/>
</dbReference>
<dbReference type="RefSeq" id="WP_184109768.1">
    <property type="nucleotide sequence ID" value="NZ_BNAJ01000001.1"/>
</dbReference>
<proteinExistence type="predicted"/>